<dbReference type="RefSeq" id="WP_007569542.1">
    <property type="nucleotide sequence ID" value="NZ_DS981490.1"/>
</dbReference>
<proteinExistence type="inferred from homology"/>
<dbReference type="Pfam" id="PF02308">
    <property type="entry name" value="MgtC"/>
    <property type="match status" value="1"/>
</dbReference>
<reference evidence="9 10" key="1">
    <citation type="submission" date="2008-04" db="EMBL/GenBank/DDBJ databases">
        <title>Draft genome sequence of Bacteroides coprocola (DSM 17136).</title>
        <authorList>
            <person name="Sudarsanam P."/>
            <person name="Ley R."/>
            <person name="Guruge J."/>
            <person name="Turnbaugh P.J."/>
            <person name="Mahowald M."/>
            <person name="Liep D."/>
            <person name="Gordon J."/>
        </authorList>
    </citation>
    <scope>NUCLEOTIDE SEQUENCE [LARGE SCALE GENOMIC DNA]</scope>
    <source>
        <strain evidence="9 10">DSM 17136</strain>
    </source>
</reference>
<dbReference type="STRING" id="470145.BACCOP_01972"/>
<evidence type="ECO:0000256" key="1">
    <source>
        <dbReference type="ARBA" id="ARBA00004651"/>
    </source>
</evidence>
<dbReference type="eggNOG" id="COG1285">
    <property type="taxonomic scope" value="Bacteria"/>
</dbReference>
<keyword evidence="5 7" id="KW-1133">Transmembrane helix</keyword>
<dbReference type="EMBL" id="ABIY02000086">
    <property type="protein sequence ID" value="EDV00836.1"/>
    <property type="molecule type" value="Genomic_DNA"/>
</dbReference>
<dbReference type="OrthoDB" id="9811198at2"/>
<evidence type="ECO:0000256" key="7">
    <source>
        <dbReference type="SAM" id="Phobius"/>
    </source>
</evidence>
<evidence type="ECO:0000256" key="3">
    <source>
        <dbReference type="ARBA" id="ARBA00022475"/>
    </source>
</evidence>
<dbReference type="InterPro" id="IPR003416">
    <property type="entry name" value="MgtC/SapB/SrpB/YhiD_fam"/>
</dbReference>
<evidence type="ECO:0000313" key="9">
    <source>
        <dbReference type="EMBL" id="EDV00836.1"/>
    </source>
</evidence>
<comment type="subcellular location">
    <subcellularLocation>
        <location evidence="1">Cell membrane</location>
        <topology evidence="1">Multi-pass membrane protein</topology>
    </subcellularLocation>
</comment>
<protein>
    <submittedName>
        <fullName evidence="9">Mg2+ transporter-C family protein</fullName>
    </submittedName>
</protein>
<evidence type="ECO:0000256" key="6">
    <source>
        <dbReference type="ARBA" id="ARBA00023136"/>
    </source>
</evidence>
<gene>
    <name evidence="9" type="ORF">BACCOP_01972</name>
</gene>
<comment type="similarity">
    <text evidence="2">Belongs to the MgtC/SapB family.</text>
</comment>
<dbReference type="Proteomes" id="UP000003146">
    <property type="component" value="Unassembled WGS sequence"/>
</dbReference>
<feature type="transmembrane region" description="Helical" evidence="7">
    <location>
        <begin position="36"/>
        <end position="56"/>
    </location>
</feature>
<dbReference type="PANTHER" id="PTHR33778">
    <property type="entry name" value="PROTEIN MGTC"/>
    <property type="match status" value="1"/>
</dbReference>
<organism evidence="9 10">
    <name type="scientific">Phocaeicola coprocola DSM 17136</name>
    <dbReference type="NCBI Taxonomy" id="470145"/>
    <lineage>
        <taxon>Bacteria</taxon>
        <taxon>Pseudomonadati</taxon>
        <taxon>Bacteroidota</taxon>
        <taxon>Bacteroidia</taxon>
        <taxon>Bacteroidales</taxon>
        <taxon>Bacteroidaceae</taxon>
        <taxon>Phocaeicola</taxon>
    </lineage>
</organism>
<dbReference type="GO" id="GO:0005886">
    <property type="term" value="C:plasma membrane"/>
    <property type="evidence" value="ECO:0007669"/>
    <property type="project" value="UniProtKB-SubCell"/>
</dbReference>
<evidence type="ECO:0000313" key="10">
    <source>
        <dbReference type="Proteomes" id="UP000003146"/>
    </source>
</evidence>
<sequence>MDIFWDFALRLFVAGAMGVLIGLEREYRAKEAGYRTHFLVALGSALMMIVSQYGFMEVLKTDLIRLDPSRIAAQVVSGIGFIGAGTIILQKQIVRGLTTAAGIWATSGIGLAVGAGMYAVGISATLLVLLGLETLSYFFKSIGLRNMMIDFSTDDKEAIKRVSKKFNTRNYVVVSYEMTEAYTNGKNVYHVSMVVKAKRINEEGLLLMFLQDFPDITVTRII</sequence>
<feature type="domain" description="MgtC/SapB/SrpB/YhiD N-terminal" evidence="8">
    <location>
        <begin position="11"/>
        <end position="136"/>
    </location>
</feature>
<feature type="transmembrane region" description="Helical" evidence="7">
    <location>
        <begin position="7"/>
        <end position="24"/>
    </location>
</feature>
<dbReference type="GeneID" id="79859421"/>
<evidence type="ECO:0000256" key="2">
    <source>
        <dbReference type="ARBA" id="ARBA00009298"/>
    </source>
</evidence>
<evidence type="ECO:0000256" key="4">
    <source>
        <dbReference type="ARBA" id="ARBA00022692"/>
    </source>
</evidence>
<dbReference type="AlphaFoldDB" id="B3JJA7"/>
<reference evidence="9 10" key="2">
    <citation type="submission" date="2008-04" db="EMBL/GenBank/DDBJ databases">
        <authorList>
            <person name="Fulton L."/>
            <person name="Clifton S."/>
            <person name="Fulton B."/>
            <person name="Xu J."/>
            <person name="Minx P."/>
            <person name="Pepin K.H."/>
            <person name="Johnson M."/>
            <person name="Thiruvilangam P."/>
            <person name="Bhonagiri V."/>
            <person name="Nash W.E."/>
            <person name="Mardis E.R."/>
            <person name="Wilson R.K."/>
        </authorList>
    </citation>
    <scope>NUCLEOTIDE SEQUENCE [LARGE SCALE GENOMIC DNA]</scope>
    <source>
        <strain evidence="9 10">DSM 17136</strain>
    </source>
</reference>
<keyword evidence="6 7" id="KW-0472">Membrane</keyword>
<dbReference type="PANTHER" id="PTHR33778:SF1">
    <property type="entry name" value="MAGNESIUM TRANSPORTER YHID-RELATED"/>
    <property type="match status" value="1"/>
</dbReference>
<name>B3JJA7_9BACT</name>
<dbReference type="HOGENOM" id="CLU_079292_0_1_10"/>
<evidence type="ECO:0000259" key="8">
    <source>
        <dbReference type="Pfam" id="PF02308"/>
    </source>
</evidence>
<feature type="transmembrane region" description="Helical" evidence="7">
    <location>
        <begin position="71"/>
        <end position="89"/>
    </location>
</feature>
<keyword evidence="3" id="KW-1003">Cell membrane</keyword>
<dbReference type="InterPro" id="IPR049177">
    <property type="entry name" value="MgtC_SapB_SrpB_YhiD_N"/>
</dbReference>
<dbReference type="PRINTS" id="PR01837">
    <property type="entry name" value="MGTCSAPBPROT"/>
</dbReference>
<feature type="transmembrane region" description="Helical" evidence="7">
    <location>
        <begin position="96"/>
        <end position="113"/>
    </location>
</feature>
<comment type="caution">
    <text evidence="9">The sequence shown here is derived from an EMBL/GenBank/DDBJ whole genome shotgun (WGS) entry which is preliminary data.</text>
</comment>
<keyword evidence="4 7" id="KW-0812">Transmembrane</keyword>
<evidence type="ECO:0000256" key="5">
    <source>
        <dbReference type="ARBA" id="ARBA00022989"/>
    </source>
</evidence>
<accession>B3JJA7</accession>
<feature type="transmembrane region" description="Helical" evidence="7">
    <location>
        <begin position="119"/>
        <end position="139"/>
    </location>
</feature>